<dbReference type="PANTHER" id="PTHR13774:SF32">
    <property type="entry name" value="ANTISENSE-ENHANCING SEQUENCE 1"/>
    <property type="match status" value="1"/>
</dbReference>
<evidence type="ECO:0000256" key="1">
    <source>
        <dbReference type="ARBA" id="ARBA00008270"/>
    </source>
</evidence>
<gene>
    <name evidence="3" type="ORF">BOH73_09790</name>
    <name evidence="4" type="ORF">BOH74_06195</name>
</gene>
<dbReference type="NCBIfam" id="TIGR00654">
    <property type="entry name" value="PhzF_family"/>
    <property type="match status" value="1"/>
</dbReference>
<keyword evidence="6" id="KW-1185">Reference proteome</keyword>
<proteinExistence type="inferred from homology"/>
<evidence type="ECO:0000313" key="3">
    <source>
        <dbReference type="EMBL" id="OKA21587.1"/>
    </source>
</evidence>
<feature type="active site" evidence="2">
    <location>
        <position position="47"/>
    </location>
</feature>
<comment type="caution">
    <text evidence="4">The sequence shown here is derived from an EMBL/GenBank/DDBJ whole genome shotgun (WGS) entry which is preliminary data.</text>
</comment>
<reference evidence="3 6" key="2">
    <citation type="submission" date="2016-11" db="EMBL/GenBank/DDBJ databases">
        <title>Draft genome of Pseudomonas versuta A4R1.5.</title>
        <authorList>
            <person name="See-Too W.-S."/>
        </authorList>
    </citation>
    <scope>NUCLEOTIDE SEQUENCE [LARGE SCALE GENOMIC DNA]</scope>
    <source>
        <strain evidence="3 6">A4R1.5</strain>
    </source>
</reference>
<dbReference type="Proteomes" id="UP000186677">
    <property type="component" value="Unassembled WGS sequence"/>
</dbReference>
<dbReference type="Gene3D" id="3.10.310.10">
    <property type="entry name" value="Diaminopimelate Epimerase, Chain A, domain 1"/>
    <property type="match status" value="2"/>
</dbReference>
<organism evidence="4 5">
    <name type="scientific">Pseudomonas versuta</name>
    <dbReference type="NCBI Taxonomy" id="1788301"/>
    <lineage>
        <taxon>Bacteria</taxon>
        <taxon>Pseudomonadati</taxon>
        <taxon>Pseudomonadota</taxon>
        <taxon>Gammaproteobacteria</taxon>
        <taxon>Pseudomonadales</taxon>
        <taxon>Pseudomonadaceae</taxon>
        <taxon>Pseudomonas</taxon>
    </lineage>
</organism>
<evidence type="ECO:0000256" key="2">
    <source>
        <dbReference type="PIRSR" id="PIRSR016184-1"/>
    </source>
</evidence>
<accession>A0A1Q4KJG3</accession>
<dbReference type="PANTHER" id="PTHR13774">
    <property type="entry name" value="PHENAZINE BIOSYNTHESIS PROTEIN"/>
    <property type="match status" value="1"/>
</dbReference>
<evidence type="ECO:0000313" key="6">
    <source>
        <dbReference type="Proteomes" id="UP000186677"/>
    </source>
</evidence>
<dbReference type="EMBL" id="MPJD01000012">
    <property type="protein sequence ID" value="OKA26198.1"/>
    <property type="molecule type" value="Genomic_DNA"/>
</dbReference>
<accession>A0A0M4QGQ9</accession>
<reference evidence="4 5" key="1">
    <citation type="submission" date="2016-11" db="EMBL/GenBank/DDBJ databases">
        <title>Draft genome of Pseudomonas versuta A4R1.12.</title>
        <authorList>
            <person name="See-Too W.-S."/>
        </authorList>
    </citation>
    <scope>NUCLEOTIDE SEQUENCE [LARGE SCALE GENOMIC DNA]</scope>
    <source>
        <strain evidence="4 5">A4R1.12</strain>
    </source>
</reference>
<dbReference type="PIRSF" id="PIRSF016184">
    <property type="entry name" value="PhzC_PhzF"/>
    <property type="match status" value="1"/>
</dbReference>
<dbReference type="Pfam" id="PF02567">
    <property type="entry name" value="PhzC-PhzF"/>
    <property type="match status" value="1"/>
</dbReference>
<dbReference type="EMBL" id="MPJC01000005">
    <property type="protein sequence ID" value="OKA21587.1"/>
    <property type="molecule type" value="Genomic_DNA"/>
</dbReference>
<dbReference type="Proteomes" id="UP000185990">
    <property type="component" value="Unassembled WGS sequence"/>
</dbReference>
<evidence type="ECO:0000313" key="4">
    <source>
        <dbReference type="EMBL" id="OKA26198.1"/>
    </source>
</evidence>
<dbReference type="AlphaFoldDB" id="A0A0M4QGQ9"/>
<dbReference type="SUPFAM" id="SSF54506">
    <property type="entry name" value="Diaminopimelate epimerase-like"/>
    <property type="match status" value="1"/>
</dbReference>
<comment type="similarity">
    <text evidence="1">Belongs to the PhzF family.</text>
</comment>
<dbReference type="OrthoDB" id="9788221at2"/>
<name>A0A0M4QGQ9_9PSED</name>
<evidence type="ECO:0000313" key="5">
    <source>
        <dbReference type="Proteomes" id="UP000185990"/>
    </source>
</evidence>
<dbReference type="GO" id="GO:0016853">
    <property type="term" value="F:isomerase activity"/>
    <property type="evidence" value="ECO:0007669"/>
    <property type="project" value="TreeGrafter"/>
</dbReference>
<dbReference type="KEGG" id="ppsy:AOC04_12470"/>
<dbReference type="InterPro" id="IPR003719">
    <property type="entry name" value="Phenazine_PhzF-like"/>
</dbReference>
<dbReference type="RefSeq" id="WP_060693794.1">
    <property type="nucleotide sequence ID" value="NZ_CP012676.1"/>
</dbReference>
<protein>
    <submittedName>
        <fullName evidence="4">Phenazine biosynthesis protein PhzF</fullName>
    </submittedName>
</protein>
<dbReference type="GO" id="GO:0005737">
    <property type="term" value="C:cytoplasm"/>
    <property type="evidence" value="ECO:0007669"/>
    <property type="project" value="TreeGrafter"/>
</dbReference>
<sequence>MSQFEFKQVDVFSTVALKGNPVAVVLNADSLTDQQMADFARWTNLSETTFVLKPQNPEADYRLRIFTTLRELPFAGHPTLGSCHAWLEAGGKPRGEEIIQECAVGLIRVRRQNGQLAFTAPPLLRDEALDDELLQGICKGLGIETQAVVQARWIDNGPGWLALLLRDREQVLALKPDFSQLHNRVVGVVAPWNPERDGTQAQFEVRAFVAGDGMSEDPVTGSLNAGLAQWLIAEGIAPSRYVASQGTAMGREGRVSIEKVGDDIWVGGAAVTCINGSLTL</sequence>